<dbReference type="InterPro" id="IPR019545">
    <property type="entry name" value="DM13_domain"/>
</dbReference>
<dbReference type="Proteomes" id="UP000607281">
    <property type="component" value="Unassembled WGS sequence"/>
</dbReference>
<dbReference type="EMBL" id="JACJRF010000073">
    <property type="protein sequence ID" value="MBD2347118.1"/>
    <property type="molecule type" value="Genomic_DNA"/>
</dbReference>
<feature type="signal peptide" evidence="1">
    <location>
        <begin position="1"/>
        <end position="22"/>
    </location>
</feature>
<proteinExistence type="predicted"/>
<name>A0ABR8CXI8_9NOST</name>
<feature type="chain" id="PRO_5045164779" evidence="1">
    <location>
        <begin position="23"/>
        <end position="177"/>
    </location>
</feature>
<reference evidence="3 4" key="1">
    <citation type="journal article" date="2020" name="ISME J.">
        <title>Comparative genomics reveals insights into cyanobacterial evolution and habitat adaptation.</title>
        <authorList>
            <person name="Chen M.Y."/>
            <person name="Teng W.K."/>
            <person name="Zhao L."/>
            <person name="Hu C.X."/>
            <person name="Zhou Y.K."/>
            <person name="Han B.P."/>
            <person name="Song L.R."/>
            <person name="Shu W.S."/>
        </authorList>
    </citation>
    <scope>NUCLEOTIDE SEQUENCE [LARGE SCALE GENOMIC DNA]</scope>
    <source>
        <strain evidence="3 4">FACHB-260</strain>
    </source>
</reference>
<feature type="domain" description="DM13" evidence="2">
    <location>
        <begin position="60"/>
        <end position="176"/>
    </location>
</feature>
<sequence length="177" mass="19552">MNLKHSIILFLASLSIFGYVQEASSKSFTTSDITTNDSSLRLSNQIKTLVYSQNKSTNINTVKSGTFISGEHTTQGTARIITKEGKSFIELDKSFKTSRSGPDLVVVLHRSHNVIASTRPPVYPLKRGDYIILAPLKKFSGAQTYLIHNNINLADYKSIAIWCRKFNATFGAANFSG</sequence>
<evidence type="ECO:0000259" key="2">
    <source>
        <dbReference type="PROSITE" id="PS51549"/>
    </source>
</evidence>
<comment type="caution">
    <text evidence="3">The sequence shown here is derived from an EMBL/GenBank/DDBJ whole genome shotgun (WGS) entry which is preliminary data.</text>
</comment>
<keyword evidence="1" id="KW-0732">Signal</keyword>
<accession>A0ABR8CXI8</accession>
<evidence type="ECO:0000313" key="4">
    <source>
        <dbReference type="Proteomes" id="UP000607281"/>
    </source>
</evidence>
<dbReference type="RefSeq" id="WP_190409524.1">
    <property type="nucleotide sequence ID" value="NZ_JACJRF010000073.1"/>
</dbReference>
<dbReference type="Pfam" id="PF10517">
    <property type="entry name" value="DM13"/>
    <property type="match status" value="1"/>
</dbReference>
<evidence type="ECO:0000313" key="3">
    <source>
        <dbReference type="EMBL" id="MBD2347118.1"/>
    </source>
</evidence>
<keyword evidence="4" id="KW-1185">Reference proteome</keyword>
<organism evidence="3 4">
    <name type="scientific">Anabaena subtropica FACHB-260</name>
    <dbReference type="NCBI Taxonomy" id="2692884"/>
    <lineage>
        <taxon>Bacteria</taxon>
        <taxon>Bacillati</taxon>
        <taxon>Cyanobacteriota</taxon>
        <taxon>Cyanophyceae</taxon>
        <taxon>Nostocales</taxon>
        <taxon>Nostocaceae</taxon>
        <taxon>Anabaena</taxon>
    </lineage>
</organism>
<evidence type="ECO:0000256" key="1">
    <source>
        <dbReference type="SAM" id="SignalP"/>
    </source>
</evidence>
<dbReference type="PROSITE" id="PS51549">
    <property type="entry name" value="DM13"/>
    <property type="match status" value="1"/>
</dbReference>
<protein>
    <submittedName>
        <fullName evidence="3">DM13 domain-containing protein</fullName>
    </submittedName>
</protein>
<gene>
    <name evidence="3" type="ORF">H6G18_23725</name>
</gene>